<proteinExistence type="predicted"/>
<organism evidence="2 3">
    <name type="scientific">Schizopora paradoxa</name>
    <dbReference type="NCBI Taxonomy" id="27342"/>
    <lineage>
        <taxon>Eukaryota</taxon>
        <taxon>Fungi</taxon>
        <taxon>Dikarya</taxon>
        <taxon>Basidiomycota</taxon>
        <taxon>Agaricomycotina</taxon>
        <taxon>Agaricomycetes</taxon>
        <taxon>Hymenochaetales</taxon>
        <taxon>Schizoporaceae</taxon>
        <taxon>Schizopora</taxon>
    </lineage>
</organism>
<gene>
    <name evidence="2" type="ORF">SCHPADRAFT_911069</name>
</gene>
<feature type="compositionally biased region" description="Basic residues" evidence="1">
    <location>
        <begin position="1"/>
        <end position="17"/>
    </location>
</feature>
<protein>
    <recommendedName>
        <fullName evidence="4">F-box domain-containing protein</fullName>
    </recommendedName>
</protein>
<evidence type="ECO:0000313" key="3">
    <source>
        <dbReference type="Proteomes" id="UP000053477"/>
    </source>
</evidence>
<keyword evidence="3" id="KW-1185">Reference proteome</keyword>
<evidence type="ECO:0000313" key="2">
    <source>
        <dbReference type="EMBL" id="KLO05401.1"/>
    </source>
</evidence>
<name>A0A0H2RKU2_9AGAM</name>
<dbReference type="EMBL" id="KQ086314">
    <property type="protein sequence ID" value="KLO05401.1"/>
    <property type="molecule type" value="Genomic_DNA"/>
</dbReference>
<dbReference type="OrthoDB" id="3365698at2759"/>
<evidence type="ECO:0008006" key="4">
    <source>
        <dbReference type="Google" id="ProtNLM"/>
    </source>
</evidence>
<dbReference type="InParanoid" id="A0A0H2RKU2"/>
<dbReference type="Proteomes" id="UP000053477">
    <property type="component" value="Unassembled WGS sequence"/>
</dbReference>
<dbReference type="SUPFAM" id="SSF52047">
    <property type="entry name" value="RNI-like"/>
    <property type="match status" value="1"/>
</dbReference>
<dbReference type="AlphaFoldDB" id="A0A0H2RKU2"/>
<feature type="region of interest" description="Disordered" evidence="1">
    <location>
        <begin position="1"/>
        <end position="20"/>
    </location>
</feature>
<sequence length="482" mass="54568">MATRKYGGRRGARKKRRVSNEVSGEIESGWRSGVEHEQSPTVAQLLPLDVLREVFLHAIPSGYHASVKAATLGQWRSFFSNIFPVNLTLVCRSWRAAAIDTPGIWSKWYINVHSPSQKALLIMKRFLACVIGRSDAVNLTLHLWFTGTFDGVRACDAVSPIMKYQERWEDVDIDLGKGLEDNPVCRIYSSRLHSLRRLRLIGPQWTCYRTETRTAPSSRLDVPPIHILHLDNLQSATLHSISNFQQLSELSICLHEDFRNHGSLKLPALRRLGIRKAFYYKGDRFHSILSNMECNSLQELSIENTNTLSLQGYIDFVVRNGLANTLLSLRLIFAVFHLHGHHPEDAENDIISLLRLLTSLRRLAIFKGMNGGSLSAMTSVTAGRFQLCPLLEELVLDYVKADEHLFADLVNARWNEPGRCIKSMTFLRCAYRKVGKRDVYFSHISGTEACVQNGLKLNVSVNMTEDMKDYGLGYATIDCCQT</sequence>
<evidence type="ECO:0000256" key="1">
    <source>
        <dbReference type="SAM" id="MobiDB-lite"/>
    </source>
</evidence>
<accession>A0A0H2RKU2</accession>
<reference evidence="2 3" key="1">
    <citation type="submission" date="2015-04" db="EMBL/GenBank/DDBJ databases">
        <title>Complete genome sequence of Schizopora paradoxa KUC8140, a cosmopolitan wood degrader in East Asia.</title>
        <authorList>
            <consortium name="DOE Joint Genome Institute"/>
            <person name="Min B."/>
            <person name="Park H."/>
            <person name="Jang Y."/>
            <person name="Kim J.-J."/>
            <person name="Kim K.H."/>
            <person name="Pangilinan J."/>
            <person name="Lipzen A."/>
            <person name="Riley R."/>
            <person name="Grigoriev I.V."/>
            <person name="Spatafora J.W."/>
            <person name="Choi I.-G."/>
        </authorList>
    </citation>
    <scope>NUCLEOTIDE SEQUENCE [LARGE SCALE GENOMIC DNA]</scope>
    <source>
        <strain evidence="2 3">KUC8140</strain>
    </source>
</reference>